<gene>
    <name evidence="9" type="primary">glpF</name>
    <name evidence="9" type="ORF">WY13_03720</name>
</gene>
<feature type="transmembrane region" description="Helical" evidence="8">
    <location>
        <begin position="230"/>
        <end position="250"/>
    </location>
</feature>
<sequence length="273" mass="28931">MNMKNKLLGECFAEFIGTFILLFIGIGVVASLVAVNANVTFWGLSMCWGLAITIAIFVVGDTSGAHINPAVTIALAVWKKFDKKKVIPYIVSQVLGAFTAAAIVYALYGSSIRQFESSKNIIRNSQSGWSSAGIFSTFPKTGLSMPNAFMVEMCITAILVLVIFAVTDGYNRSCPKNGMPALAIGLVVALLGASFGPLTGFAMNPARDFGPRLLCVLAGWGTSAFGPNNYGLIVPIFAPIVGGILGGGIYEKLISLYLPAKMKPSIEKNQVES</sequence>
<comment type="similarity">
    <text evidence="2 7">Belongs to the MIP/aquaporin (TC 1.A.8) family.</text>
</comment>
<name>A0A162KK01_9CLOT</name>
<evidence type="ECO:0000256" key="3">
    <source>
        <dbReference type="ARBA" id="ARBA00022448"/>
    </source>
</evidence>
<dbReference type="PANTHER" id="PTHR43829">
    <property type="entry name" value="AQUAPORIN OR AQUAGLYCEROPORIN RELATED"/>
    <property type="match status" value="1"/>
</dbReference>
<comment type="caution">
    <text evidence="9">The sequence shown here is derived from an EMBL/GenBank/DDBJ whole genome shotgun (WGS) entry which is preliminary data.</text>
</comment>
<accession>A0A162KK01</accession>
<keyword evidence="4 7" id="KW-0812">Transmembrane</keyword>
<evidence type="ECO:0000256" key="4">
    <source>
        <dbReference type="ARBA" id="ARBA00022692"/>
    </source>
</evidence>
<dbReference type="Pfam" id="PF00230">
    <property type="entry name" value="MIP"/>
    <property type="match status" value="1"/>
</dbReference>
<evidence type="ECO:0000256" key="6">
    <source>
        <dbReference type="ARBA" id="ARBA00023136"/>
    </source>
</evidence>
<keyword evidence="6 8" id="KW-0472">Membrane</keyword>
<dbReference type="InterPro" id="IPR023271">
    <property type="entry name" value="Aquaporin-like"/>
</dbReference>
<feature type="transmembrane region" description="Helical" evidence="8">
    <location>
        <begin position="12"/>
        <end position="35"/>
    </location>
</feature>
<dbReference type="EMBL" id="LITT01000062">
    <property type="protein sequence ID" value="OAA83392.1"/>
    <property type="molecule type" value="Genomic_DNA"/>
</dbReference>
<feature type="transmembrane region" description="Helical" evidence="8">
    <location>
        <begin position="148"/>
        <end position="167"/>
    </location>
</feature>
<dbReference type="Gene3D" id="1.20.1080.10">
    <property type="entry name" value="Glycerol uptake facilitator protein"/>
    <property type="match status" value="1"/>
</dbReference>
<comment type="subcellular location">
    <subcellularLocation>
        <location evidence="1">Membrane</location>
        <topology evidence="1">Multi-pass membrane protein</topology>
    </subcellularLocation>
</comment>
<evidence type="ECO:0000256" key="7">
    <source>
        <dbReference type="RuleBase" id="RU000477"/>
    </source>
</evidence>
<keyword evidence="5 8" id="KW-1133">Transmembrane helix</keyword>
<evidence type="ECO:0000256" key="8">
    <source>
        <dbReference type="SAM" id="Phobius"/>
    </source>
</evidence>
<dbReference type="PROSITE" id="PS00221">
    <property type="entry name" value="MIP"/>
    <property type="match status" value="1"/>
</dbReference>
<evidence type="ECO:0000256" key="1">
    <source>
        <dbReference type="ARBA" id="ARBA00004141"/>
    </source>
</evidence>
<dbReference type="InterPro" id="IPR050363">
    <property type="entry name" value="MIP/Aquaporin"/>
</dbReference>
<dbReference type="SUPFAM" id="SSF81338">
    <property type="entry name" value="Aquaporin-like"/>
    <property type="match status" value="1"/>
</dbReference>
<feature type="transmembrane region" description="Helical" evidence="8">
    <location>
        <begin position="86"/>
        <end position="108"/>
    </location>
</feature>
<dbReference type="InterPro" id="IPR000425">
    <property type="entry name" value="MIP"/>
</dbReference>
<dbReference type="AlphaFoldDB" id="A0A162KK01"/>
<dbReference type="Proteomes" id="UP000077407">
    <property type="component" value="Unassembled WGS sequence"/>
</dbReference>
<feature type="transmembrane region" description="Helical" evidence="8">
    <location>
        <begin position="41"/>
        <end position="59"/>
    </location>
</feature>
<dbReference type="GO" id="GO:0005886">
    <property type="term" value="C:plasma membrane"/>
    <property type="evidence" value="ECO:0007669"/>
    <property type="project" value="TreeGrafter"/>
</dbReference>
<dbReference type="PATRIC" id="fig|1538.10.peg.3800"/>
<evidence type="ECO:0000256" key="2">
    <source>
        <dbReference type="ARBA" id="ARBA00006175"/>
    </source>
</evidence>
<dbReference type="PANTHER" id="PTHR43829:SF9">
    <property type="entry name" value="AQUAPORIN-9"/>
    <property type="match status" value="1"/>
</dbReference>
<evidence type="ECO:0000313" key="9">
    <source>
        <dbReference type="EMBL" id="OAA83392.1"/>
    </source>
</evidence>
<feature type="transmembrane region" description="Helical" evidence="8">
    <location>
        <begin position="179"/>
        <end position="203"/>
    </location>
</feature>
<dbReference type="GO" id="GO:0015254">
    <property type="term" value="F:glycerol channel activity"/>
    <property type="evidence" value="ECO:0007669"/>
    <property type="project" value="TreeGrafter"/>
</dbReference>
<evidence type="ECO:0000313" key="10">
    <source>
        <dbReference type="Proteomes" id="UP000077407"/>
    </source>
</evidence>
<dbReference type="NCBIfam" id="TIGR00861">
    <property type="entry name" value="MIP"/>
    <property type="match status" value="1"/>
</dbReference>
<dbReference type="CDD" id="cd00333">
    <property type="entry name" value="MIP"/>
    <property type="match status" value="1"/>
</dbReference>
<dbReference type="PRINTS" id="PR00783">
    <property type="entry name" value="MINTRINSICP"/>
</dbReference>
<proteinExistence type="inferred from homology"/>
<evidence type="ECO:0000256" key="5">
    <source>
        <dbReference type="ARBA" id="ARBA00022989"/>
    </source>
</evidence>
<organism evidence="9 10">
    <name type="scientific">Clostridium ljungdahlii</name>
    <dbReference type="NCBI Taxonomy" id="1538"/>
    <lineage>
        <taxon>Bacteria</taxon>
        <taxon>Bacillati</taxon>
        <taxon>Bacillota</taxon>
        <taxon>Clostridia</taxon>
        <taxon>Eubacteriales</taxon>
        <taxon>Clostridiaceae</taxon>
        <taxon>Clostridium</taxon>
    </lineage>
</organism>
<dbReference type="InterPro" id="IPR022357">
    <property type="entry name" value="MIP_CS"/>
</dbReference>
<protein>
    <submittedName>
        <fullName evidence="9">Glycerol uptake facilitator protein</fullName>
    </submittedName>
</protein>
<reference evidence="9 10" key="1">
    <citation type="journal article" date="2015" name="Biotechnol. Bioeng.">
        <title>Genome sequence and phenotypic characterization of Caulobacter segnis.</title>
        <authorList>
            <person name="Patel S."/>
            <person name="Fletcher B."/>
            <person name="Scott D.C."/>
            <person name="Ely B."/>
        </authorList>
    </citation>
    <scope>NUCLEOTIDE SEQUENCE [LARGE SCALE GENOMIC DNA]</scope>
    <source>
        <strain evidence="9 10">ERI-2</strain>
    </source>
</reference>
<keyword evidence="3 7" id="KW-0813">Transport</keyword>